<reference evidence="1 2" key="1">
    <citation type="submission" date="2020-07" db="EMBL/GenBank/DDBJ databases">
        <title>Sequencing the genomes of 1000 actinobacteria strains.</title>
        <authorList>
            <person name="Klenk H.-P."/>
        </authorList>
    </citation>
    <scope>NUCLEOTIDE SEQUENCE [LARGE SCALE GENOMIC DNA]</scope>
    <source>
        <strain evidence="1 2">LI1</strain>
    </source>
</reference>
<evidence type="ECO:0000313" key="1">
    <source>
        <dbReference type="EMBL" id="NYJ19175.1"/>
    </source>
</evidence>
<dbReference type="AlphaFoldDB" id="A0A7Z0J5A2"/>
<protein>
    <submittedName>
        <fullName evidence="1">Uncharacterized protein</fullName>
    </submittedName>
</protein>
<proteinExistence type="predicted"/>
<dbReference type="EMBL" id="JACCFM010000001">
    <property type="protein sequence ID" value="NYJ19175.1"/>
    <property type="molecule type" value="Genomic_DNA"/>
</dbReference>
<name>A0A7Z0J5A2_9MICO</name>
<evidence type="ECO:0000313" key="2">
    <source>
        <dbReference type="Proteomes" id="UP000537260"/>
    </source>
</evidence>
<organism evidence="1 2">
    <name type="scientific">Glaciibacter psychrotolerans</name>
    <dbReference type="NCBI Taxonomy" id="670054"/>
    <lineage>
        <taxon>Bacteria</taxon>
        <taxon>Bacillati</taxon>
        <taxon>Actinomycetota</taxon>
        <taxon>Actinomycetes</taxon>
        <taxon>Micrococcales</taxon>
        <taxon>Microbacteriaceae</taxon>
        <taxon>Glaciibacter</taxon>
    </lineage>
</organism>
<gene>
    <name evidence="1" type="ORF">HNR05_000966</name>
</gene>
<accession>A0A7Z0J5A2</accession>
<comment type="caution">
    <text evidence="1">The sequence shown here is derived from an EMBL/GenBank/DDBJ whole genome shotgun (WGS) entry which is preliminary data.</text>
</comment>
<sequence length="105" mass="11794">MSKMTERQAAAWPGAVAEVQQYVDTSTIPADLENYQWAVHWMEESRPGRGCSLSAVYCDGEYFAQVSMDVYGYPSVAVAEVSWLHNSSDDECECAPCKKEREDDE</sequence>
<keyword evidence="2" id="KW-1185">Reference proteome</keyword>
<dbReference type="Proteomes" id="UP000537260">
    <property type="component" value="Unassembled WGS sequence"/>
</dbReference>
<dbReference type="RefSeq" id="WP_179577978.1">
    <property type="nucleotide sequence ID" value="NZ_JACCFM010000001.1"/>
</dbReference>